<dbReference type="GO" id="GO:0020037">
    <property type="term" value="F:heme binding"/>
    <property type="evidence" value="ECO:0007669"/>
    <property type="project" value="InterPro"/>
</dbReference>
<dbReference type="AlphaFoldDB" id="A0A9P7G928"/>
<keyword evidence="3" id="KW-1185">Reference proteome</keyword>
<keyword evidence="1" id="KW-1133">Transmembrane helix</keyword>
<dbReference type="Proteomes" id="UP000775547">
    <property type="component" value="Unassembled WGS sequence"/>
</dbReference>
<comment type="caution">
    <text evidence="2">The sequence shown here is derived from an EMBL/GenBank/DDBJ whole genome shotgun (WGS) entry which is preliminary data.</text>
</comment>
<proteinExistence type="predicted"/>
<feature type="transmembrane region" description="Helical" evidence="1">
    <location>
        <begin position="7"/>
        <end position="28"/>
    </location>
</feature>
<dbReference type="InterPro" id="IPR036396">
    <property type="entry name" value="Cyt_P450_sf"/>
</dbReference>
<dbReference type="SUPFAM" id="SSF48264">
    <property type="entry name" value="Cytochrome P450"/>
    <property type="match status" value="1"/>
</dbReference>
<evidence type="ECO:0000256" key="1">
    <source>
        <dbReference type="SAM" id="Phobius"/>
    </source>
</evidence>
<evidence type="ECO:0000313" key="3">
    <source>
        <dbReference type="Proteomes" id="UP000775547"/>
    </source>
</evidence>
<name>A0A9P7G928_9AGAR</name>
<keyword evidence="1" id="KW-0812">Transmembrane</keyword>
<organism evidence="2 3">
    <name type="scientific">Asterophora parasitica</name>
    <dbReference type="NCBI Taxonomy" id="117018"/>
    <lineage>
        <taxon>Eukaryota</taxon>
        <taxon>Fungi</taxon>
        <taxon>Dikarya</taxon>
        <taxon>Basidiomycota</taxon>
        <taxon>Agaricomycotina</taxon>
        <taxon>Agaricomycetes</taxon>
        <taxon>Agaricomycetidae</taxon>
        <taxon>Agaricales</taxon>
        <taxon>Tricholomatineae</taxon>
        <taxon>Lyophyllaceae</taxon>
        <taxon>Asterophora</taxon>
    </lineage>
</organism>
<accession>A0A9P7G928</accession>
<dbReference type="GO" id="GO:0016705">
    <property type="term" value="F:oxidoreductase activity, acting on paired donors, with incorporation or reduction of molecular oxygen"/>
    <property type="evidence" value="ECO:0007669"/>
    <property type="project" value="InterPro"/>
</dbReference>
<dbReference type="OrthoDB" id="1470350at2759"/>
<feature type="transmembrane region" description="Helical" evidence="1">
    <location>
        <begin position="40"/>
        <end position="63"/>
    </location>
</feature>
<dbReference type="GO" id="GO:0004497">
    <property type="term" value="F:monooxygenase activity"/>
    <property type="evidence" value="ECO:0007669"/>
    <property type="project" value="InterPro"/>
</dbReference>
<reference evidence="2" key="2">
    <citation type="submission" date="2021-10" db="EMBL/GenBank/DDBJ databases">
        <title>Phylogenomics reveals ancestral predisposition of the termite-cultivated fungus Termitomyces towards a domesticated lifestyle.</title>
        <authorList>
            <person name="Auxier B."/>
            <person name="Grum-Grzhimaylo A."/>
            <person name="Cardenas M.E."/>
            <person name="Lodge J.D."/>
            <person name="Laessoe T."/>
            <person name="Pedersen O."/>
            <person name="Smith M.E."/>
            <person name="Kuyper T.W."/>
            <person name="Franco-Molano E.A."/>
            <person name="Baroni T.J."/>
            <person name="Aanen D.K."/>
        </authorList>
    </citation>
    <scope>NUCLEOTIDE SEQUENCE</scope>
    <source>
        <strain evidence="2">AP01</strain>
        <tissue evidence="2">Mycelium</tissue>
    </source>
</reference>
<keyword evidence="1" id="KW-0472">Membrane</keyword>
<gene>
    <name evidence="2" type="ORF">DXG03_002262</name>
</gene>
<sequence>MVVVTPGVDFIALSLVKIVTPSVIFAFSVRTLSNTYGYPISTWILVSSSIIFVPLLSITRVVYKSFDDKRKAAALGARLAPTMDGKSIGNIDLLSALKRHWDTGYPADGLIEVFSEKGPVINMRVLWSDMIFTSCPEHIKTILATDFNNYVKGKQLMSVYIVFTESHLDIDTGKRLQNTMFTVLGSGVFNVD</sequence>
<evidence type="ECO:0000313" key="2">
    <source>
        <dbReference type="EMBL" id="KAG5642747.1"/>
    </source>
</evidence>
<protein>
    <submittedName>
        <fullName evidence="2">Uncharacterized protein</fullName>
    </submittedName>
</protein>
<dbReference type="GO" id="GO:0005506">
    <property type="term" value="F:iron ion binding"/>
    <property type="evidence" value="ECO:0007669"/>
    <property type="project" value="InterPro"/>
</dbReference>
<reference evidence="2" key="1">
    <citation type="submission" date="2020-07" db="EMBL/GenBank/DDBJ databases">
        <authorList>
            <person name="Nieuwenhuis M."/>
            <person name="Van De Peppel L.J.J."/>
        </authorList>
    </citation>
    <scope>NUCLEOTIDE SEQUENCE</scope>
    <source>
        <strain evidence="2">AP01</strain>
        <tissue evidence="2">Mycelium</tissue>
    </source>
</reference>
<dbReference type="EMBL" id="JABCKV010000161">
    <property type="protein sequence ID" value="KAG5642747.1"/>
    <property type="molecule type" value="Genomic_DNA"/>
</dbReference>
<feature type="non-terminal residue" evidence="2">
    <location>
        <position position="192"/>
    </location>
</feature>